<comment type="caution">
    <text evidence="1">The sequence shown here is derived from an EMBL/GenBank/DDBJ whole genome shotgun (WGS) entry which is preliminary data.</text>
</comment>
<keyword evidence="2" id="KW-1185">Reference proteome</keyword>
<reference evidence="1" key="1">
    <citation type="submission" date="2023-04" db="EMBL/GenBank/DDBJ databases">
        <title>Ambrosiozyma monospora NBRC 10751.</title>
        <authorList>
            <person name="Ichikawa N."/>
            <person name="Sato H."/>
            <person name="Tonouchi N."/>
        </authorList>
    </citation>
    <scope>NUCLEOTIDE SEQUENCE</scope>
    <source>
        <strain evidence="1">NBRC 10751</strain>
    </source>
</reference>
<sequence>MLRSRQLKIVQRQALTNQFGAFKKPWIRQFNTKPFFAKNDHKFHQVTRTTSTSTSINYPNVALIAIATIASSILLYTQTTPLLLANDSVITKHAKVIIIQNDDDDYETDDKDSTDPPDFAAEDEIRRKKAIANKPPLNTIFSINDFEYVAQQILPLQLRAYFATDV</sequence>
<name>A0ACB5TAY9_AMBMO</name>
<dbReference type="Proteomes" id="UP001165064">
    <property type="component" value="Unassembled WGS sequence"/>
</dbReference>
<evidence type="ECO:0000313" key="1">
    <source>
        <dbReference type="EMBL" id="GME84933.1"/>
    </source>
</evidence>
<proteinExistence type="predicted"/>
<dbReference type="EMBL" id="BSXS01005947">
    <property type="protein sequence ID" value="GME84933.1"/>
    <property type="molecule type" value="Genomic_DNA"/>
</dbReference>
<accession>A0ACB5TAY9</accession>
<gene>
    <name evidence="1" type="ORF">Amon02_000721600</name>
</gene>
<protein>
    <submittedName>
        <fullName evidence="1">Unnamed protein product</fullName>
    </submittedName>
</protein>
<evidence type="ECO:0000313" key="2">
    <source>
        <dbReference type="Proteomes" id="UP001165064"/>
    </source>
</evidence>
<organism evidence="1 2">
    <name type="scientific">Ambrosiozyma monospora</name>
    <name type="common">Yeast</name>
    <name type="synonym">Endomycopsis monosporus</name>
    <dbReference type="NCBI Taxonomy" id="43982"/>
    <lineage>
        <taxon>Eukaryota</taxon>
        <taxon>Fungi</taxon>
        <taxon>Dikarya</taxon>
        <taxon>Ascomycota</taxon>
        <taxon>Saccharomycotina</taxon>
        <taxon>Pichiomycetes</taxon>
        <taxon>Pichiales</taxon>
        <taxon>Pichiaceae</taxon>
        <taxon>Ambrosiozyma</taxon>
    </lineage>
</organism>